<feature type="domain" description="Flavodoxin-like fold" evidence="3">
    <location>
        <begin position="3"/>
        <end position="171"/>
    </location>
</feature>
<evidence type="ECO:0000259" key="3">
    <source>
        <dbReference type="Pfam" id="PF02525"/>
    </source>
</evidence>
<dbReference type="Pfam" id="PF02525">
    <property type="entry name" value="Flavodoxin_2"/>
    <property type="match status" value="1"/>
</dbReference>
<reference evidence="4 5" key="1">
    <citation type="submission" date="2017-03" db="EMBL/GenBank/DDBJ databases">
        <authorList>
            <person name="Afonso C.L."/>
            <person name="Miller P.J."/>
            <person name="Scott M.A."/>
            <person name="Spackman E."/>
            <person name="Goraichik I."/>
            <person name="Dimitrov K.M."/>
            <person name="Suarez D.L."/>
            <person name="Swayne D.E."/>
        </authorList>
    </citation>
    <scope>NUCLEOTIDE SEQUENCE [LARGE SCALE GENOMIC DNA]</scope>
    <source>
        <strain evidence="4 5">CECT 8287</strain>
    </source>
</reference>
<dbReference type="GO" id="GO:0003955">
    <property type="term" value="F:NAD(P)H dehydrogenase (quinone) activity"/>
    <property type="evidence" value="ECO:0007669"/>
    <property type="project" value="TreeGrafter"/>
</dbReference>
<dbReference type="AlphaFoldDB" id="A0A1Y5SIW6"/>
<sequence length="193" mass="21453">MKKKIFIWVAHPRAKSLCGKLADAYQEGAKGKGGQVRRMDLANMVFDPHFDGYGPDAPALEPDLLEWQENVAWADHLLIVHPYWWGAMPTTAKAVLDRALTSGFGYKYHSRGMGWDKLLTGRTADALITSDTPPLIDTFIYRKPARRVIRNQVLGFCGIKARNVVQFGSVKLADAAKITGWITKAHEMGRSAA</sequence>
<dbReference type="Proteomes" id="UP000193827">
    <property type="component" value="Unassembled WGS sequence"/>
</dbReference>
<evidence type="ECO:0000313" key="4">
    <source>
        <dbReference type="EMBL" id="SLN40176.1"/>
    </source>
</evidence>
<dbReference type="OrthoDB" id="9798454at2"/>
<dbReference type="PANTHER" id="PTHR10204">
    <property type="entry name" value="NAD P H OXIDOREDUCTASE-RELATED"/>
    <property type="match status" value="1"/>
</dbReference>
<gene>
    <name evidence="4" type="ORF">PEL8287_01983</name>
</gene>
<organism evidence="4 5">
    <name type="scientific">Roseovarius litorisediminis</name>
    <dbReference type="NCBI Taxonomy" id="1312363"/>
    <lineage>
        <taxon>Bacteria</taxon>
        <taxon>Pseudomonadati</taxon>
        <taxon>Pseudomonadota</taxon>
        <taxon>Alphaproteobacteria</taxon>
        <taxon>Rhodobacterales</taxon>
        <taxon>Roseobacteraceae</taxon>
        <taxon>Roseovarius</taxon>
    </lineage>
</organism>
<comment type="similarity">
    <text evidence="1">Belongs to the NAD(P)H dehydrogenase (quinone) family.</text>
</comment>
<evidence type="ECO:0000313" key="5">
    <source>
        <dbReference type="Proteomes" id="UP000193827"/>
    </source>
</evidence>
<keyword evidence="2" id="KW-0560">Oxidoreductase</keyword>
<dbReference type="InterPro" id="IPR003680">
    <property type="entry name" value="Flavodoxin_fold"/>
</dbReference>
<dbReference type="RefSeq" id="WP_085892195.1">
    <property type="nucleotide sequence ID" value="NZ_FWFL01000004.1"/>
</dbReference>
<evidence type="ECO:0000256" key="1">
    <source>
        <dbReference type="ARBA" id="ARBA00006252"/>
    </source>
</evidence>
<dbReference type="SUPFAM" id="SSF52218">
    <property type="entry name" value="Flavoproteins"/>
    <property type="match status" value="1"/>
</dbReference>
<proteinExistence type="inferred from homology"/>
<dbReference type="GO" id="GO:0005829">
    <property type="term" value="C:cytosol"/>
    <property type="evidence" value="ECO:0007669"/>
    <property type="project" value="TreeGrafter"/>
</dbReference>
<evidence type="ECO:0000256" key="2">
    <source>
        <dbReference type="ARBA" id="ARBA00023002"/>
    </source>
</evidence>
<dbReference type="EMBL" id="FWFL01000004">
    <property type="protein sequence ID" value="SLN40176.1"/>
    <property type="molecule type" value="Genomic_DNA"/>
</dbReference>
<dbReference type="PANTHER" id="PTHR10204:SF34">
    <property type="entry name" value="NAD(P)H DEHYDROGENASE [QUINONE] 1 ISOFORM 1"/>
    <property type="match status" value="1"/>
</dbReference>
<keyword evidence="5" id="KW-1185">Reference proteome</keyword>
<accession>A0A1Y5SIW6</accession>
<dbReference type="Gene3D" id="3.40.50.360">
    <property type="match status" value="1"/>
</dbReference>
<name>A0A1Y5SIW6_9RHOB</name>
<dbReference type="InterPro" id="IPR051545">
    <property type="entry name" value="NAD(P)H_dehydrogenase_qn"/>
</dbReference>
<dbReference type="InterPro" id="IPR029039">
    <property type="entry name" value="Flavoprotein-like_sf"/>
</dbReference>
<protein>
    <recommendedName>
        <fullName evidence="3">Flavodoxin-like fold domain-containing protein</fullName>
    </recommendedName>
</protein>